<dbReference type="InterPro" id="IPR025580">
    <property type="entry name" value="Gp46"/>
</dbReference>
<dbReference type="RefSeq" id="WP_118030431.1">
    <property type="nucleotide sequence ID" value="NZ_QSFV01000016.1"/>
</dbReference>
<proteinExistence type="predicted"/>
<organism evidence="2 3">
    <name type="scientific">Eubacterium ventriosum</name>
    <dbReference type="NCBI Taxonomy" id="39496"/>
    <lineage>
        <taxon>Bacteria</taxon>
        <taxon>Bacillati</taxon>
        <taxon>Bacillota</taxon>
        <taxon>Clostridia</taxon>
        <taxon>Eubacteriales</taxon>
        <taxon>Eubacteriaceae</taxon>
        <taxon>Eubacterium</taxon>
    </lineage>
</organism>
<dbReference type="AlphaFoldDB" id="A0A413T6R5"/>
<dbReference type="EMBL" id="QSFV01000016">
    <property type="protein sequence ID" value="RHA80673.1"/>
    <property type="molecule type" value="Genomic_DNA"/>
</dbReference>
<sequence>MAEENKNTQQGENEPESGKTFTQEEVNKIVQQRLERAKSKEPDELAKREAELNKREMNLTIREQLSSAGLPNELAGVISAQDEDEAIEKIEILKKYIESQPAHSKAEYNPVKGEVKTDPIREAMGLGKGI</sequence>
<name>A0A413T6R5_9FIRM</name>
<evidence type="ECO:0000313" key="3">
    <source>
        <dbReference type="Proteomes" id="UP000285740"/>
    </source>
</evidence>
<evidence type="ECO:0000256" key="1">
    <source>
        <dbReference type="SAM" id="MobiDB-lite"/>
    </source>
</evidence>
<dbReference type="Pfam" id="PF14265">
    <property type="entry name" value="DUF4355"/>
    <property type="match status" value="1"/>
</dbReference>
<comment type="caution">
    <text evidence="2">The sequence shown here is derived from an EMBL/GenBank/DDBJ whole genome shotgun (WGS) entry which is preliminary data.</text>
</comment>
<gene>
    <name evidence="2" type="ORF">DW918_06170</name>
</gene>
<reference evidence="2 3" key="1">
    <citation type="submission" date="2018-08" db="EMBL/GenBank/DDBJ databases">
        <title>A genome reference for cultivated species of the human gut microbiota.</title>
        <authorList>
            <person name="Zou Y."/>
            <person name="Xue W."/>
            <person name="Luo G."/>
        </authorList>
    </citation>
    <scope>NUCLEOTIDE SEQUENCE [LARGE SCALE GENOMIC DNA]</scope>
    <source>
        <strain evidence="2 3">AM42-30</strain>
    </source>
</reference>
<dbReference type="Proteomes" id="UP000285740">
    <property type="component" value="Unassembled WGS sequence"/>
</dbReference>
<accession>A0A413T6R5</accession>
<evidence type="ECO:0000313" key="2">
    <source>
        <dbReference type="EMBL" id="RHA80673.1"/>
    </source>
</evidence>
<protein>
    <submittedName>
        <fullName evidence="2">DUF4355 domain-containing protein</fullName>
    </submittedName>
</protein>
<feature type="region of interest" description="Disordered" evidence="1">
    <location>
        <begin position="1"/>
        <end position="26"/>
    </location>
</feature>